<dbReference type="InterPro" id="IPR049304">
    <property type="entry name" value="Gly_rich_dom"/>
</dbReference>
<feature type="region of interest" description="Disordered" evidence="1">
    <location>
        <begin position="1"/>
        <end position="22"/>
    </location>
</feature>
<feature type="region of interest" description="Disordered" evidence="1">
    <location>
        <begin position="590"/>
        <end position="643"/>
    </location>
</feature>
<accession>K8EP39</accession>
<evidence type="ECO:0000313" key="3">
    <source>
        <dbReference type="EMBL" id="CCO19821.1"/>
    </source>
</evidence>
<keyword evidence="4" id="KW-1185">Reference proteome</keyword>
<feature type="region of interest" description="Disordered" evidence="1">
    <location>
        <begin position="450"/>
        <end position="477"/>
    </location>
</feature>
<evidence type="ECO:0000313" key="4">
    <source>
        <dbReference type="Proteomes" id="UP000198341"/>
    </source>
</evidence>
<dbReference type="STRING" id="41875.K8EP39"/>
<dbReference type="EMBL" id="FO082265">
    <property type="protein sequence ID" value="CCO19821.1"/>
    <property type="molecule type" value="Genomic_DNA"/>
</dbReference>
<name>K8EP39_9CHLO</name>
<dbReference type="Proteomes" id="UP000198341">
    <property type="component" value="Chromosome 14"/>
</dbReference>
<feature type="compositionally biased region" description="Polar residues" evidence="1">
    <location>
        <begin position="1"/>
        <end position="17"/>
    </location>
</feature>
<dbReference type="RefSeq" id="XP_007509364.1">
    <property type="nucleotide sequence ID" value="XM_007509302.1"/>
</dbReference>
<dbReference type="Pfam" id="PF21722">
    <property type="entry name" value="Gly_rich_2"/>
    <property type="match status" value="1"/>
</dbReference>
<sequence length="661" mass="65275">MMTSKSDTMESTTLLNKKTNEESSSLKKYLTPKYAIAATATIALGALGVASQSSSFGRGQLKLGSSNTNTSNNKVVVRQSRLGAGSPQTISLHTGCSPLNKLPFDTSSDWTGKIGAKVVSKSMQSDFRFENAQNLQETSCGNYEGTVDLEVGEEFGFYLYPLGDESDESTVLDNGCLHEGDGRCPAFSSPSALAGIEQCTSKYSDPGSGDVFYNRVFDGETLAYNWGTCETTCANSGPPGCPQISTEPEVLDAQTCPISSGTGDAGYTDNYRGWYDASGCGICQDYCRWVGNSGSGGDPSVRTSSGDSFWSCRKAGGKASNPGTNQKDFCPDPSNTNIRNVGGCGSDNYSARGYYGDTFTHKKCSGQGVQANPITTTTPSSEPELMKFESVGTYAYTAPQTGMAKILVVGGGGGGGGRSGAGGGGGGVVYVESYPVVAGQTYEVQVGSGGAGGSGITGSGKNTKGGSDDDPGKAGSNSVFQDLIALGGGGGGSSWHEGGYPGGSGGGGKYGHVGGAALQSAQSGLSGEYGHGFAGGSGTSGSWNAGGGGGAGSVGVSGTSSVCGNGGDGFTSDITGETVTYGGGGGGGSHNPACSSGGEGGAGGGGKNGMPGAKDSGENGIDGLGGGGGGGSTTSHHGGNGGTGGSGVVAISCCTPAAALR</sequence>
<proteinExistence type="predicted"/>
<evidence type="ECO:0000259" key="2">
    <source>
        <dbReference type="Pfam" id="PF21722"/>
    </source>
</evidence>
<organism evidence="3 4">
    <name type="scientific">Bathycoccus prasinos</name>
    <dbReference type="NCBI Taxonomy" id="41875"/>
    <lineage>
        <taxon>Eukaryota</taxon>
        <taxon>Viridiplantae</taxon>
        <taxon>Chlorophyta</taxon>
        <taxon>Mamiellophyceae</taxon>
        <taxon>Mamiellales</taxon>
        <taxon>Bathycoccaceae</taxon>
        <taxon>Bathycoccus</taxon>
    </lineage>
</organism>
<feature type="domain" description="Glycine-rich" evidence="2">
    <location>
        <begin position="390"/>
        <end position="652"/>
    </location>
</feature>
<reference evidence="3 4" key="1">
    <citation type="submission" date="2011-10" db="EMBL/GenBank/DDBJ databases">
        <authorList>
            <person name="Genoscope - CEA"/>
        </authorList>
    </citation>
    <scope>NUCLEOTIDE SEQUENCE [LARGE SCALE GENOMIC DNA]</scope>
    <source>
        <strain evidence="3 4">RCC 1105</strain>
    </source>
</reference>
<protein>
    <recommendedName>
        <fullName evidence="2">Glycine-rich domain-containing protein</fullName>
    </recommendedName>
</protein>
<evidence type="ECO:0000256" key="1">
    <source>
        <dbReference type="SAM" id="MobiDB-lite"/>
    </source>
</evidence>
<feature type="compositionally biased region" description="Gly residues" evidence="1">
    <location>
        <begin position="597"/>
        <end position="609"/>
    </location>
</feature>
<dbReference type="eggNOG" id="ENOG502S3YF">
    <property type="taxonomic scope" value="Eukaryota"/>
</dbReference>
<dbReference type="GeneID" id="19011777"/>
<dbReference type="OrthoDB" id="10500399at2759"/>
<dbReference type="AlphaFoldDB" id="K8EP39"/>
<feature type="compositionally biased region" description="Gly residues" evidence="1">
    <location>
        <begin position="620"/>
        <end position="643"/>
    </location>
</feature>
<gene>
    <name evidence="3" type="ordered locus">Bathy14g00110</name>
</gene>
<dbReference type="KEGG" id="bpg:Bathy14g00110"/>